<evidence type="ECO:0000256" key="4">
    <source>
        <dbReference type="ARBA" id="ARBA00022475"/>
    </source>
</evidence>
<evidence type="ECO:0000313" key="10">
    <source>
        <dbReference type="Proteomes" id="UP001596310"/>
    </source>
</evidence>
<comment type="similarity">
    <text evidence="2">Belongs to the AzlC family.</text>
</comment>
<keyword evidence="7 8" id="KW-0472">Membrane</keyword>
<keyword evidence="4" id="KW-1003">Cell membrane</keyword>
<feature type="transmembrane region" description="Helical" evidence="8">
    <location>
        <begin position="68"/>
        <end position="90"/>
    </location>
</feature>
<dbReference type="PANTHER" id="PTHR34979:SF1">
    <property type="entry name" value="INNER MEMBRANE PROTEIN YGAZ"/>
    <property type="match status" value="1"/>
</dbReference>
<evidence type="ECO:0000256" key="3">
    <source>
        <dbReference type="ARBA" id="ARBA00022448"/>
    </source>
</evidence>
<feature type="transmembrane region" description="Helical" evidence="8">
    <location>
        <begin position="193"/>
        <end position="210"/>
    </location>
</feature>
<evidence type="ECO:0000256" key="1">
    <source>
        <dbReference type="ARBA" id="ARBA00004651"/>
    </source>
</evidence>
<keyword evidence="3" id="KW-0813">Transport</keyword>
<dbReference type="RefSeq" id="WP_125598281.1">
    <property type="nucleotide sequence ID" value="NZ_JBHSSM010000018.1"/>
</dbReference>
<evidence type="ECO:0000256" key="8">
    <source>
        <dbReference type="SAM" id="Phobius"/>
    </source>
</evidence>
<organism evidence="9 10">
    <name type="scientific">Lapidilactobacillus achengensis</name>
    <dbReference type="NCBI Taxonomy" id="2486000"/>
    <lineage>
        <taxon>Bacteria</taxon>
        <taxon>Bacillati</taxon>
        <taxon>Bacillota</taxon>
        <taxon>Bacilli</taxon>
        <taxon>Lactobacillales</taxon>
        <taxon>Lactobacillaceae</taxon>
        <taxon>Lapidilactobacillus</taxon>
    </lineage>
</organism>
<proteinExistence type="inferred from homology"/>
<dbReference type="PANTHER" id="PTHR34979">
    <property type="entry name" value="INNER MEMBRANE PROTEIN YGAZ"/>
    <property type="match status" value="1"/>
</dbReference>
<dbReference type="InterPro" id="IPR011606">
    <property type="entry name" value="Brnchd-chn_aa_trnsp_permease"/>
</dbReference>
<dbReference type="Pfam" id="PF03591">
    <property type="entry name" value="AzlC"/>
    <property type="match status" value="1"/>
</dbReference>
<protein>
    <submittedName>
        <fullName evidence="9">AzlC family ABC transporter permease</fullName>
    </submittedName>
</protein>
<dbReference type="EMBL" id="JBHSSM010000018">
    <property type="protein sequence ID" value="MFC6315615.1"/>
    <property type="molecule type" value="Genomic_DNA"/>
</dbReference>
<gene>
    <name evidence="9" type="ORF">ACFQHW_08580</name>
</gene>
<keyword evidence="6 8" id="KW-1133">Transmembrane helix</keyword>
<sequence length="235" mass="26159">MSHDLDPRTGLRETLPIVFSYFGICFAIGVIAQTNGFSLWLVLLLSLFVYAGSVQFIIIGMLASHTPILAIFGAAFLVNARIILMSLTVAPHFEEPKLWKNILMGSLLTDETFALAMNKANYTGSKLTFRWFYPAEVPPYLMMICASFAGAWLGRYIPNPESLGLDFAIIAMFIGLVYLQINADRTIDRRLQLLLVGLVLLFIYFGMIFIPANLLILVVTLVGCPLGVVLKHVFF</sequence>
<name>A0ABW1URC2_9LACO</name>
<feature type="transmembrane region" description="Helical" evidence="8">
    <location>
        <begin position="216"/>
        <end position="234"/>
    </location>
</feature>
<comment type="subcellular location">
    <subcellularLocation>
        <location evidence="1">Cell membrane</location>
        <topology evidence="1">Multi-pass membrane protein</topology>
    </subcellularLocation>
</comment>
<feature type="transmembrane region" description="Helical" evidence="8">
    <location>
        <begin position="140"/>
        <end position="157"/>
    </location>
</feature>
<comment type="caution">
    <text evidence="9">The sequence shown here is derived from an EMBL/GenBank/DDBJ whole genome shotgun (WGS) entry which is preliminary data.</text>
</comment>
<evidence type="ECO:0000256" key="7">
    <source>
        <dbReference type="ARBA" id="ARBA00023136"/>
    </source>
</evidence>
<feature type="transmembrane region" description="Helical" evidence="8">
    <location>
        <begin position="163"/>
        <end position="181"/>
    </location>
</feature>
<keyword evidence="10" id="KW-1185">Reference proteome</keyword>
<accession>A0ABW1URC2</accession>
<evidence type="ECO:0000256" key="6">
    <source>
        <dbReference type="ARBA" id="ARBA00022989"/>
    </source>
</evidence>
<feature type="transmembrane region" description="Helical" evidence="8">
    <location>
        <begin position="15"/>
        <end position="32"/>
    </location>
</feature>
<dbReference type="Proteomes" id="UP001596310">
    <property type="component" value="Unassembled WGS sequence"/>
</dbReference>
<evidence type="ECO:0000313" key="9">
    <source>
        <dbReference type="EMBL" id="MFC6315615.1"/>
    </source>
</evidence>
<evidence type="ECO:0000256" key="5">
    <source>
        <dbReference type="ARBA" id="ARBA00022692"/>
    </source>
</evidence>
<evidence type="ECO:0000256" key="2">
    <source>
        <dbReference type="ARBA" id="ARBA00010735"/>
    </source>
</evidence>
<reference evidence="10" key="1">
    <citation type="journal article" date="2019" name="Int. J. Syst. Evol. Microbiol.">
        <title>The Global Catalogue of Microorganisms (GCM) 10K type strain sequencing project: providing services to taxonomists for standard genome sequencing and annotation.</title>
        <authorList>
            <consortium name="The Broad Institute Genomics Platform"/>
            <consortium name="The Broad Institute Genome Sequencing Center for Infectious Disease"/>
            <person name="Wu L."/>
            <person name="Ma J."/>
        </authorList>
    </citation>
    <scope>NUCLEOTIDE SEQUENCE [LARGE SCALE GENOMIC DNA]</scope>
    <source>
        <strain evidence="10">CCM 8897</strain>
    </source>
</reference>
<feature type="transmembrane region" description="Helical" evidence="8">
    <location>
        <begin position="39"/>
        <end position="62"/>
    </location>
</feature>
<keyword evidence="5 8" id="KW-0812">Transmembrane</keyword>